<gene>
    <name evidence="3" type="ORF">D5396_00600</name>
</gene>
<evidence type="ECO:0000313" key="3">
    <source>
        <dbReference type="EMBL" id="RJT15659.1"/>
    </source>
</evidence>
<name>A0ABX9P4Y2_9GAMM</name>
<protein>
    <submittedName>
        <fullName evidence="3">DUF3761 domain-containing protein</fullName>
    </submittedName>
</protein>
<feature type="region of interest" description="Disordered" evidence="1">
    <location>
        <begin position="25"/>
        <end position="63"/>
    </location>
</feature>
<accession>A0ABX9P4Y2</accession>
<evidence type="ECO:0000256" key="1">
    <source>
        <dbReference type="SAM" id="MobiDB-lite"/>
    </source>
</evidence>
<dbReference type="EMBL" id="RAHG01000001">
    <property type="protein sequence ID" value="RJT15659.1"/>
    <property type="molecule type" value="Genomic_DNA"/>
</dbReference>
<proteinExistence type="predicted"/>
<organism evidence="3 4">
    <name type="scientific">Rahnella inusitata</name>
    <dbReference type="NCBI Taxonomy" id="58169"/>
    <lineage>
        <taxon>Bacteria</taxon>
        <taxon>Pseudomonadati</taxon>
        <taxon>Pseudomonadota</taxon>
        <taxon>Gammaproteobacteria</taxon>
        <taxon>Enterobacterales</taxon>
        <taxon>Yersiniaceae</taxon>
        <taxon>Rahnella</taxon>
    </lineage>
</organism>
<feature type="signal peptide" evidence="2">
    <location>
        <begin position="1"/>
        <end position="20"/>
    </location>
</feature>
<dbReference type="Proteomes" id="UP000284119">
    <property type="component" value="Unassembled WGS sequence"/>
</dbReference>
<reference evidence="3 4" key="1">
    <citation type="submission" date="2018-09" db="EMBL/GenBank/DDBJ databases">
        <authorList>
            <person name="Le Fleche-Mateos A."/>
        </authorList>
    </citation>
    <scope>NUCLEOTIDE SEQUENCE [LARGE SCALE GENOMIC DNA]</scope>
    <source>
        <strain evidence="3 4">DSM 30078</strain>
    </source>
</reference>
<comment type="caution">
    <text evidence="3">The sequence shown here is derived from an EMBL/GenBank/DDBJ whole genome shotgun (WGS) entry which is preliminary data.</text>
</comment>
<evidence type="ECO:0000313" key="4">
    <source>
        <dbReference type="Proteomes" id="UP000284119"/>
    </source>
</evidence>
<feature type="chain" id="PRO_5046681059" evidence="2">
    <location>
        <begin position="21"/>
        <end position="92"/>
    </location>
</feature>
<evidence type="ECO:0000256" key="2">
    <source>
        <dbReference type="SAM" id="SignalP"/>
    </source>
</evidence>
<dbReference type="Pfam" id="PF12587">
    <property type="entry name" value="DUF3761"/>
    <property type="match status" value="1"/>
</dbReference>
<keyword evidence="2" id="KW-0732">Signal</keyword>
<dbReference type="GeneID" id="88079953"/>
<sequence>MRLPGLIFFAVTLLFNTAIAKQHTPSVSQDNELIEQGDYINSDGQDVHSPAHTRSGNAPDGASAKCRDGTYSFSQHRRGTCSRHGGVAEWLN</sequence>
<keyword evidence="4" id="KW-1185">Reference proteome</keyword>
<dbReference type="RefSeq" id="WP_112166750.1">
    <property type="nucleotide sequence ID" value="NZ_CBCPIW010000001.1"/>
</dbReference>
<dbReference type="InterPro" id="IPR022236">
    <property type="entry name" value="DUF3761"/>
</dbReference>